<protein>
    <submittedName>
        <fullName evidence="8">Chromate efflux transporter</fullName>
    </submittedName>
</protein>
<feature type="transmembrane region" description="Helical" evidence="7">
    <location>
        <begin position="317"/>
        <end position="340"/>
    </location>
</feature>
<dbReference type="PIRSF" id="PIRSF004810">
    <property type="entry name" value="ChrA"/>
    <property type="match status" value="1"/>
</dbReference>
<gene>
    <name evidence="8" type="primary">chrA</name>
    <name evidence="8" type="ORF">JYK14_24215</name>
</gene>
<feature type="transmembrane region" description="Helical" evidence="7">
    <location>
        <begin position="133"/>
        <end position="154"/>
    </location>
</feature>
<evidence type="ECO:0000313" key="9">
    <source>
        <dbReference type="Proteomes" id="UP001523392"/>
    </source>
</evidence>
<evidence type="ECO:0000256" key="7">
    <source>
        <dbReference type="SAM" id="Phobius"/>
    </source>
</evidence>
<accession>A0ABT1DBC4</accession>
<keyword evidence="6 7" id="KW-0472">Membrane</keyword>
<comment type="subcellular location">
    <subcellularLocation>
        <location evidence="1">Cell membrane</location>
        <topology evidence="1">Multi-pass membrane protein</topology>
    </subcellularLocation>
</comment>
<evidence type="ECO:0000256" key="2">
    <source>
        <dbReference type="ARBA" id="ARBA00005262"/>
    </source>
</evidence>
<evidence type="ECO:0000256" key="3">
    <source>
        <dbReference type="ARBA" id="ARBA00022475"/>
    </source>
</evidence>
<feature type="transmembrane region" description="Helical" evidence="7">
    <location>
        <begin position="376"/>
        <end position="397"/>
    </location>
</feature>
<dbReference type="PANTHER" id="PTHR33567">
    <property type="entry name" value="CHROMATE ION TRANSPORTER (EUROFUNG)"/>
    <property type="match status" value="1"/>
</dbReference>
<proteinExistence type="inferred from homology"/>
<dbReference type="EMBL" id="JAFIRR010000181">
    <property type="protein sequence ID" value="MCO6419242.1"/>
    <property type="molecule type" value="Genomic_DNA"/>
</dbReference>
<name>A0ABT1DBC4_9PROT</name>
<feature type="transmembrane region" description="Helical" evidence="7">
    <location>
        <begin position="417"/>
        <end position="438"/>
    </location>
</feature>
<evidence type="ECO:0000256" key="5">
    <source>
        <dbReference type="ARBA" id="ARBA00022989"/>
    </source>
</evidence>
<feature type="transmembrane region" description="Helical" evidence="7">
    <location>
        <begin position="268"/>
        <end position="288"/>
    </location>
</feature>
<feature type="transmembrane region" description="Helical" evidence="7">
    <location>
        <begin position="346"/>
        <end position="364"/>
    </location>
</feature>
<feature type="transmembrane region" description="Helical" evidence="7">
    <location>
        <begin position="239"/>
        <end position="261"/>
    </location>
</feature>
<organism evidence="8 9">
    <name type="scientific">Siccirubricoccus soli</name>
    <dbReference type="NCBI Taxonomy" id="2899147"/>
    <lineage>
        <taxon>Bacteria</taxon>
        <taxon>Pseudomonadati</taxon>
        <taxon>Pseudomonadota</taxon>
        <taxon>Alphaproteobacteria</taxon>
        <taxon>Acetobacterales</taxon>
        <taxon>Roseomonadaceae</taxon>
        <taxon>Siccirubricoccus</taxon>
    </lineage>
</organism>
<evidence type="ECO:0000256" key="6">
    <source>
        <dbReference type="ARBA" id="ARBA00023136"/>
    </source>
</evidence>
<keyword evidence="9" id="KW-1185">Reference proteome</keyword>
<dbReference type="InterPro" id="IPR003370">
    <property type="entry name" value="Chromate_transpt"/>
</dbReference>
<evidence type="ECO:0000256" key="4">
    <source>
        <dbReference type="ARBA" id="ARBA00022692"/>
    </source>
</evidence>
<dbReference type="NCBIfam" id="TIGR00937">
    <property type="entry name" value="2A51"/>
    <property type="match status" value="1"/>
</dbReference>
<keyword evidence="3" id="KW-1003">Cell membrane</keyword>
<sequence>MSGAVAKPGSARVDTGIAEAAAAPAHMPTFGEALRVWLKVGLLSFGGPAGQITLLHREVVDDRRWVSDARFLHALNFCTLLPGPEAQQLATYLGWLMHGVRGGVAAGALFVLPGMAVMLGLSVLYATLGEVPVIAALFFGLKCAVLVLVVEALLRVARRALKTNAGWALAAAAFLALYVFGVPFPVVVLAAALIGYFAPGAFKGGGHGAAKDGPPALLDAVLAADPGRPARLAARAWRAGWVAVALWLLPVAVLMAAGAGVFADVAWFFSKMAVVTVGGAYAVLAYVAQEAVQSYGWLTPDQMLVGLGLAETTPGPLILVLQFVGFLAGYGAGGLVWGVLASVLTVWVTFAPCFAFIFLGAPYVERLHENRALTGALAAVTAAVVGVIANLALWFGLRVLFADVRRVEVGPATLDMPVLSSLDLLALALAALAAACLFRLKLGLLKTLGVTAAVGLVAKLTLG</sequence>
<comment type="caution">
    <text evidence="8">The sequence shown here is derived from an EMBL/GenBank/DDBJ whole genome shotgun (WGS) entry which is preliminary data.</text>
</comment>
<dbReference type="InterPro" id="IPR014047">
    <property type="entry name" value="Chr_Tranpt_l_chain"/>
</dbReference>
<evidence type="ECO:0000313" key="8">
    <source>
        <dbReference type="EMBL" id="MCO6419242.1"/>
    </source>
</evidence>
<feature type="transmembrane region" description="Helical" evidence="7">
    <location>
        <begin position="104"/>
        <end position="127"/>
    </location>
</feature>
<reference evidence="8 9" key="1">
    <citation type="submission" date="2021-12" db="EMBL/GenBank/DDBJ databases">
        <title>Siccirubricoccus leaddurans sp. nov., a high concentration Zn2+ tolerance bacterium.</title>
        <authorList>
            <person name="Cao Y."/>
        </authorList>
    </citation>
    <scope>NUCLEOTIDE SEQUENCE [LARGE SCALE GENOMIC DNA]</scope>
    <source>
        <strain evidence="8 9">KC 17139</strain>
    </source>
</reference>
<feature type="transmembrane region" description="Helical" evidence="7">
    <location>
        <begin position="166"/>
        <end position="198"/>
    </location>
</feature>
<evidence type="ECO:0000256" key="1">
    <source>
        <dbReference type="ARBA" id="ARBA00004651"/>
    </source>
</evidence>
<comment type="similarity">
    <text evidence="2">Belongs to the chromate ion transporter (CHR) (TC 2.A.51) family.</text>
</comment>
<keyword evidence="5 7" id="KW-1133">Transmembrane helix</keyword>
<dbReference type="Proteomes" id="UP001523392">
    <property type="component" value="Unassembled WGS sequence"/>
</dbReference>
<dbReference type="Pfam" id="PF02417">
    <property type="entry name" value="Chromate_transp"/>
    <property type="match status" value="2"/>
</dbReference>
<dbReference type="PANTHER" id="PTHR33567:SF3">
    <property type="entry name" value="CHROMATE ION TRANSPORTER (EUROFUNG)"/>
    <property type="match status" value="1"/>
</dbReference>
<keyword evidence="4 7" id="KW-0812">Transmembrane</keyword>